<gene>
    <name evidence="1" type="ORF">ASESINO_230</name>
</gene>
<evidence type="ECO:0000313" key="1">
    <source>
        <dbReference type="EMBL" id="ANZ48243.1"/>
    </source>
</evidence>
<organism evidence="1 2">
    <name type="scientific">Erwinia phage vB_EamM_Asesino</name>
    <dbReference type="NCBI Taxonomy" id="1883370"/>
    <lineage>
        <taxon>Viruses</taxon>
        <taxon>Duplodnaviria</taxon>
        <taxon>Heunggongvirae</taxon>
        <taxon>Uroviricota</taxon>
        <taxon>Caudoviricetes</taxon>
        <taxon>Chimalliviridae</taxon>
        <taxon>Erskinevirus</taxon>
        <taxon>Erskinevirus asesino</taxon>
    </lineage>
</organism>
<dbReference type="Proteomes" id="UP000202181">
    <property type="component" value="Segment"/>
</dbReference>
<dbReference type="EMBL" id="KX397364">
    <property type="protein sequence ID" value="ANZ48243.1"/>
    <property type="molecule type" value="Genomic_DNA"/>
</dbReference>
<dbReference type="KEGG" id="vg:29057180"/>
<dbReference type="GeneID" id="29057180"/>
<proteinExistence type="predicted"/>
<name>A0A1B2IAD7_9CAUD</name>
<protein>
    <submittedName>
        <fullName evidence="1">Uncharacterized protein</fullName>
    </submittedName>
</protein>
<sequence length="263" mass="30228">MYALLMLDDWFQHQTTNKKAAKIAYLVMAKVISELRWDHSCFFEQMLRLLCHDFDKWEYGIKRDRMFDVWWVVSEEEESWFKRDTTEAERIIMKMLFDDSDPRSLRIHNRMYQMGENWLWATQEIAASLNSPVTVASYGDLLAHNLWFGGDEEEYGDAVVELYLHPEDAEWPELIAKYPTEDYIWLVRGVFWEPILDVVCHKGVTILDRSTIVQQMIRNIGYDDGIQSSIAGAAGGVCARTARGATDGIKEGAGLPVSGGDAD</sequence>
<dbReference type="OrthoDB" id="30090at10239"/>
<dbReference type="RefSeq" id="YP_009290848.1">
    <property type="nucleotide sequence ID" value="NC_031107.2"/>
</dbReference>
<evidence type="ECO:0000313" key="2">
    <source>
        <dbReference type="Proteomes" id="UP000202181"/>
    </source>
</evidence>
<reference evidence="1" key="1">
    <citation type="submission" date="2016-06" db="EMBL/GenBank/DDBJ databases">
        <authorList>
            <person name="Berg J.A."/>
            <person name="Hyde J.R."/>
            <person name="Breakwell D.P."/>
            <person name="Hope S."/>
            <person name="Grose J.H."/>
        </authorList>
    </citation>
    <scope>NUCLEOTIDE SEQUENCE [LARGE SCALE GENOMIC DNA]</scope>
</reference>
<keyword evidence="2" id="KW-1185">Reference proteome</keyword>
<accession>A0A1B2IAD7</accession>